<dbReference type="PROSITE" id="PS00135">
    <property type="entry name" value="TRYPSIN_SER"/>
    <property type="match status" value="1"/>
</dbReference>
<feature type="compositionally biased region" description="Low complexity" evidence="9">
    <location>
        <begin position="391"/>
        <end position="438"/>
    </location>
</feature>
<dbReference type="InterPro" id="IPR033116">
    <property type="entry name" value="TRYPSIN_SER"/>
</dbReference>
<dbReference type="AlphaFoldDB" id="A0A6J0H2N2"/>
<dbReference type="InterPro" id="IPR001314">
    <property type="entry name" value="Peptidase_S1A"/>
</dbReference>
<feature type="domain" description="Peptidase S1" evidence="11">
    <location>
        <begin position="51"/>
        <end position="291"/>
    </location>
</feature>
<dbReference type="Pfam" id="PF00089">
    <property type="entry name" value="Trypsin"/>
    <property type="match status" value="1"/>
</dbReference>
<dbReference type="InterPro" id="IPR018114">
    <property type="entry name" value="TRYPSIN_HIS"/>
</dbReference>
<dbReference type="PANTHER" id="PTHR24252:SF8">
    <property type="entry name" value="ACROSIN"/>
    <property type="match status" value="1"/>
</dbReference>
<dbReference type="Proteomes" id="UP000504624">
    <property type="component" value="Unplaced"/>
</dbReference>
<evidence type="ECO:0000256" key="1">
    <source>
        <dbReference type="ARBA" id="ARBA00001656"/>
    </source>
</evidence>
<name>A0A6J0H2N2_9PASS</name>
<dbReference type="PRINTS" id="PR00722">
    <property type="entry name" value="CHYMOTRYPSIN"/>
</dbReference>
<evidence type="ECO:0000256" key="8">
    <source>
        <dbReference type="RuleBase" id="RU363034"/>
    </source>
</evidence>
<reference evidence="13" key="1">
    <citation type="submission" date="2025-08" db="UniProtKB">
        <authorList>
            <consortium name="RefSeq"/>
        </authorList>
    </citation>
    <scope>IDENTIFICATION</scope>
</reference>
<feature type="signal peptide" evidence="10">
    <location>
        <begin position="1"/>
        <end position="18"/>
    </location>
</feature>
<evidence type="ECO:0000256" key="10">
    <source>
        <dbReference type="SAM" id="SignalP"/>
    </source>
</evidence>
<organism evidence="12 13">
    <name type="scientific">Lepidothrix coronata</name>
    <name type="common">blue-crowned manakin</name>
    <dbReference type="NCBI Taxonomy" id="321398"/>
    <lineage>
        <taxon>Eukaryota</taxon>
        <taxon>Metazoa</taxon>
        <taxon>Chordata</taxon>
        <taxon>Craniata</taxon>
        <taxon>Vertebrata</taxon>
        <taxon>Euteleostomi</taxon>
        <taxon>Archelosauria</taxon>
        <taxon>Archosauria</taxon>
        <taxon>Dinosauria</taxon>
        <taxon>Saurischia</taxon>
        <taxon>Theropoda</taxon>
        <taxon>Coelurosauria</taxon>
        <taxon>Aves</taxon>
        <taxon>Neognathae</taxon>
        <taxon>Neoaves</taxon>
        <taxon>Telluraves</taxon>
        <taxon>Australaves</taxon>
        <taxon>Passeriformes</taxon>
        <taxon>Pipridae</taxon>
        <taxon>Lepidothrix</taxon>
    </lineage>
</organism>
<dbReference type="CDD" id="cd00190">
    <property type="entry name" value="Tryp_SPc"/>
    <property type="match status" value="1"/>
</dbReference>
<gene>
    <name evidence="13" type="primary">LOC108496272</name>
</gene>
<evidence type="ECO:0000256" key="3">
    <source>
        <dbReference type="ARBA" id="ARBA00017161"/>
    </source>
</evidence>
<feature type="region of interest" description="Disordered" evidence="9">
    <location>
        <begin position="316"/>
        <end position="475"/>
    </location>
</feature>
<proteinExistence type="predicted"/>
<dbReference type="InterPro" id="IPR009003">
    <property type="entry name" value="Peptidase_S1_PA"/>
</dbReference>
<evidence type="ECO:0000256" key="7">
    <source>
        <dbReference type="ARBA" id="ARBA00023157"/>
    </source>
</evidence>
<dbReference type="GO" id="GO:0006508">
    <property type="term" value="P:proteolysis"/>
    <property type="evidence" value="ECO:0007669"/>
    <property type="project" value="UniProtKB-KW"/>
</dbReference>
<evidence type="ECO:0000313" key="12">
    <source>
        <dbReference type="Proteomes" id="UP000504624"/>
    </source>
</evidence>
<evidence type="ECO:0000256" key="9">
    <source>
        <dbReference type="SAM" id="MobiDB-lite"/>
    </source>
</evidence>
<evidence type="ECO:0000259" key="11">
    <source>
        <dbReference type="PROSITE" id="PS50240"/>
    </source>
</evidence>
<dbReference type="GeneID" id="108496272"/>
<feature type="compositionally biased region" description="Pro residues" evidence="9">
    <location>
        <begin position="369"/>
        <end position="390"/>
    </location>
</feature>
<evidence type="ECO:0000256" key="6">
    <source>
        <dbReference type="ARBA" id="ARBA00022825"/>
    </source>
</evidence>
<dbReference type="InterPro" id="IPR001254">
    <property type="entry name" value="Trypsin_dom"/>
</dbReference>
<keyword evidence="12" id="KW-1185">Reference proteome</keyword>
<keyword evidence="5 8" id="KW-0378">Hydrolase</keyword>
<dbReference type="OrthoDB" id="6339452at2759"/>
<dbReference type="GO" id="GO:0004252">
    <property type="term" value="F:serine-type endopeptidase activity"/>
    <property type="evidence" value="ECO:0007669"/>
    <property type="project" value="InterPro"/>
</dbReference>
<evidence type="ECO:0000256" key="2">
    <source>
        <dbReference type="ARBA" id="ARBA00012050"/>
    </source>
</evidence>
<dbReference type="PROSITE" id="PS50240">
    <property type="entry name" value="TRYPSIN_DOM"/>
    <property type="match status" value="1"/>
</dbReference>
<dbReference type="EC" id="3.4.21.10" evidence="2"/>
<feature type="chain" id="PRO_5027033756" description="Acrosin" evidence="10">
    <location>
        <begin position="19"/>
        <end position="502"/>
    </location>
</feature>
<evidence type="ECO:0000313" key="13">
    <source>
        <dbReference type="RefSeq" id="XP_017668310.1"/>
    </source>
</evidence>
<keyword evidence="7" id="KW-1015">Disulfide bond</keyword>
<dbReference type="SMART" id="SM00020">
    <property type="entry name" value="Tryp_SPc"/>
    <property type="match status" value="1"/>
</dbReference>
<keyword evidence="10" id="KW-0732">Signal</keyword>
<sequence length="502" mass="55559">MSWLCLLILLATCGLVHGTWDNCGSMCGLRAIGYDYGASAYQYGYYGMTRVVGGTGAHEASWPWLVSLQHEWIPDTGHLCGGSLVHPQWVLTAAHCFDDVTNISLVYVVIGATQLTQPGPGAQVRYIKQLRLHQYYNKVNMKNDIAMLELDHPVQCSPYIQLACVPDPTLRVSDLFYCFVAGWGATTARASRTSDLLQEAQVHLIDLNLCNSSQWYAGKIHSSNVCAGYPQGVIDTCQGDSGGPLMCKDNVADYYWVVGVTSWGRGCARPKQPGIYTSTQYFYNWMLAEMAASPYRRASLAAQAWGYFPTAPQPTQYPWMRPTATQPPWTRPTAAQPPWTRPTAAQPPWTRPTVTQPPWTRPTAAQPPWTRPPTTKPPWTRPPATQPPWTRPTAAQPPWTRPTAAQPPWTRPTAAQPPWTRPTAAQPPWTRPTAAQPPSTRPPVTQPPLPKPPASEKPKPLPKPKPTSSDQVSSCPYSADELVKFFTQAKDLLKEIFGENTT</sequence>
<dbReference type="PANTHER" id="PTHR24252">
    <property type="entry name" value="ACROSIN-RELATED"/>
    <property type="match status" value="1"/>
</dbReference>
<dbReference type="FunFam" id="2.40.10.10:FF:000003">
    <property type="entry name" value="Transmembrane serine protease 3"/>
    <property type="match status" value="1"/>
</dbReference>
<accession>A0A6J0H2N2</accession>
<protein>
    <recommendedName>
        <fullName evidence="3">Acrosin</fullName>
        <ecNumber evidence="2">3.4.21.10</ecNumber>
    </recommendedName>
</protein>
<dbReference type="SUPFAM" id="SSF50494">
    <property type="entry name" value="Trypsin-like serine proteases"/>
    <property type="match status" value="1"/>
</dbReference>
<dbReference type="Gene3D" id="2.40.10.10">
    <property type="entry name" value="Trypsin-like serine proteases"/>
    <property type="match status" value="2"/>
</dbReference>
<evidence type="ECO:0000256" key="4">
    <source>
        <dbReference type="ARBA" id="ARBA00022670"/>
    </source>
</evidence>
<dbReference type="InterPro" id="IPR043504">
    <property type="entry name" value="Peptidase_S1_PA_chymotrypsin"/>
</dbReference>
<evidence type="ECO:0000256" key="5">
    <source>
        <dbReference type="ARBA" id="ARBA00022801"/>
    </source>
</evidence>
<feature type="compositionally biased region" description="Pro residues" evidence="9">
    <location>
        <begin position="439"/>
        <end position="453"/>
    </location>
</feature>
<dbReference type="GO" id="GO:0007340">
    <property type="term" value="P:acrosome reaction"/>
    <property type="evidence" value="ECO:0007669"/>
    <property type="project" value="TreeGrafter"/>
</dbReference>
<comment type="catalytic activity">
    <reaction evidence="1">
        <text>Preferential cleavage: Arg-|-Xaa, Lys-|-Xaa.</text>
        <dbReference type="EC" id="3.4.21.10"/>
    </reaction>
</comment>
<dbReference type="RefSeq" id="XP_017668310.1">
    <property type="nucleotide sequence ID" value="XM_017812821.1"/>
</dbReference>
<keyword evidence="4 8" id="KW-0645">Protease</keyword>
<keyword evidence="6 8" id="KW-0720">Serine protease</keyword>
<dbReference type="PROSITE" id="PS00134">
    <property type="entry name" value="TRYPSIN_HIS"/>
    <property type="match status" value="1"/>
</dbReference>